<dbReference type="Proteomes" id="UP001370490">
    <property type="component" value="Unassembled WGS sequence"/>
</dbReference>
<dbReference type="AlphaFoldDB" id="A0AAN8VS84"/>
<dbReference type="Gene3D" id="1.20.190.20">
    <property type="entry name" value="14-3-3 domain"/>
    <property type="match status" value="1"/>
</dbReference>
<dbReference type="InterPro" id="IPR000308">
    <property type="entry name" value="14-3-3"/>
</dbReference>
<feature type="domain" description="14-3-3" evidence="2">
    <location>
        <begin position="30"/>
        <end position="71"/>
    </location>
</feature>
<dbReference type="InterPro" id="IPR036815">
    <property type="entry name" value="14-3-3_dom_sf"/>
</dbReference>
<keyword evidence="4" id="KW-1185">Reference proteome</keyword>
<comment type="caution">
    <text evidence="3">The sequence shown here is derived from an EMBL/GenBank/DDBJ whole genome shotgun (WGS) entry which is preliminary data.</text>
</comment>
<dbReference type="PRINTS" id="PR00305">
    <property type="entry name" value="1433ZETA"/>
</dbReference>
<sequence>MPFTYWEVVARKTGKQAVLRPGINKPWERTMRARHLAKSAFDEAIAELNSLREDSYKDSTLMMQLLRDNLTFNRKGRWLIGVYGGAILLYPPFWVGYPSELTGTGGCGGSMRKDFNCLKNSFTFSTIKACPVFFNTTSSALSPKCLQMNTPGMSSCYKNAAINLF</sequence>
<accession>A0AAN8VS84</accession>
<dbReference type="InterPro" id="IPR023410">
    <property type="entry name" value="14-3-3_domain"/>
</dbReference>
<organism evidence="3 4">
    <name type="scientific">Dillenia turbinata</name>
    <dbReference type="NCBI Taxonomy" id="194707"/>
    <lineage>
        <taxon>Eukaryota</taxon>
        <taxon>Viridiplantae</taxon>
        <taxon>Streptophyta</taxon>
        <taxon>Embryophyta</taxon>
        <taxon>Tracheophyta</taxon>
        <taxon>Spermatophyta</taxon>
        <taxon>Magnoliopsida</taxon>
        <taxon>eudicotyledons</taxon>
        <taxon>Gunneridae</taxon>
        <taxon>Pentapetalae</taxon>
        <taxon>Dilleniales</taxon>
        <taxon>Dilleniaceae</taxon>
        <taxon>Dillenia</taxon>
    </lineage>
</organism>
<reference evidence="3 4" key="1">
    <citation type="submission" date="2023-12" db="EMBL/GenBank/DDBJ databases">
        <title>A high-quality genome assembly for Dillenia turbinata (Dilleniales).</title>
        <authorList>
            <person name="Chanderbali A."/>
        </authorList>
    </citation>
    <scope>NUCLEOTIDE SEQUENCE [LARGE SCALE GENOMIC DNA]</scope>
    <source>
        <strain evidence="3">LSX21</strain>
        <tissue evidence="3">Leaf</tissue>
    </source>
</reference>
<dbReference type="PANTHER" id="PTHR18860">
    <property type="entry name" value="14-3-3 PROTEIN"/>
    <property type="match status" value="1"/>
</dbReference>
<dbReference type="EMBL" id="JBAMMX010000005">
    <property type="protein sequence ID" value="KAK6940163.1"/>
    <property type="molecule type" value="Genomic_DNA"/>
</dbReference>
<dbReference type="SUPFAM" id="SSF48445">
    <property type="entry name" value="14-3-3 protein"/>
    <property type="match status" value="1"/>
</dbReference>
<gene>
    <name evidence="3" type="ORF">RJ641_029694</name>
</gene>
<name>A0AAN8VS84_9MAGN</name>
<protein>
    <submittedName>
        <fullName evidence="3">14-3-3 domain</fullName>
    </submittedName>
</protein>
<evidence type="ECO:0000313" key="3">
    <source>
        <dbReference type="EMBL" id="KAK6940163.1"/>
    </source>
</evidence>
<evidence type="ECO:0000313" key="4">
    <source>
        <dbReference type="Proteomes" id="UP001370490"/>
    </source>
</evidence>
<comment type="similarity">
    <text evidence="1">Belongs to the 14-3-3 family.</text>
</comment>
<evidence type="ECO:0000256" key="1">
    <source>
        <dbReference type="ARBA" id="ARBA00006141"/>
    </source>
</evidence>
<evidence type="ECO:0000259" key="2">
    <source>
        <dbReference type="Pfam" id="PF00244"/>
    </source>
</evidence>
<proteinExistence type="inferred from homology"/>
<dbReference type="Pfam" id="PF00244">
    <property type="entry name" value="14-3-3"/>
    <property type="match status" value="1"/>
</dbReference>